<dbReference type="GO" id="GO:0005737">
    <property type="term" value="C:cytoplasm"/>
    <property type="evidence" value="ECO:0007669"/>
    <property type="project" value="TreeGrafter"/>
</dbReference>
<dbReference type="InterPro" id="IPR036922">
    <property type="entry name" value="Rieske_2Fe-2S_sf"/>
</dbReference>
<accession>A0A919VFC3</accession>
<keyword evidence="3" id="KW-0408">Iron</keyword>
<dbReference type="PROSITE" id="PS51296">
    <property type="entry name" value="RIESKE"/>
    <property type="match status" value="1"/>
</dbReference>
<organism evidence="7 8">
    <name type="scientific">Clostridium polyendosporum</name>
    <dbReference type="NCBI Taxonomy" id="69208"/>
    <lineage>
        <taxon>Bacteria</taxon>
        <taxon>Bacillati</taxon>
        <taxon>Bacillota</taxon>
        <taxon>Clostridia</taxon>
        <taxon>Eubacteriales</taxon>
        <taxon>Clostridiaceae</taxon>
        <taxon>Clostridium</taxon>
    </lineage>
</organism>
<evidence type="ECO:0000256" key="4">
    <source>
        <dbReference type="ARBA" id="ARBA00023014"/>
    </source>
</evidence>
<dbReference type="PANTHER" id="PTHR13847">
    <property type="entry name" value="SARCOSINE DEHYDROGENASE-RELATED"/>
    <property type="match status" value="1"/>
</dbReference>
<dbReference type="GO" id="GO:0046872">
    <property type="term" value="F:metal ion binding"/>
    <property type="evidence" value="ECO:0007669"/>
    <property type="project" value="UniProtKB-KW"/>
</dbReference>
<evidence type="ECO:0000313" key="7">
    <source>
        <dbReference type="EMBL" id="GIM27361.1"/>
    </source>
</evidence>
<dbReference type="GO" id="GO:0004497">
    <property type="term" value="F:monooxygenase activity"/>
    <property type="evidence" value="ECO:0007669"/>
    <property type="project" value="UniProtKB-ARBA"/>
</dbReference>
<dbReference type="FunFam" id="2.102.10.10:FF:000014">
    <property type="entry name" value="Oxidoreductase, FAD dependent"/>
    <property type="match status" value="1"/>
</dbReference>
<keyword evidence="5" id="KW-1015">Disulfide bond</keyword>
<name>A0A919VFC3_9CLOT</name>
<dbReference type="InterPro" id="IPR036188">
    <property type="entry name" value="FAD/NAD-bd_sf"/>
</dbReference>
<dbReference type="GO" id="GO:0016020">
    <property type="term" value="C:membrane"/>
    <property type="evidence" value="ECO:0007669"/>
    <property type="project" value="InterPro"/>
</dbReference>
<dbReference type="InterPro" id="IPR017941">
    <property type="entry name" value="Rieske_2Fe-2S"/>
</dbReference>
<dbReference type="SUPFAM" id="SSF50022">
    <property type="entry name" value="ISP domain"/>
    <property type="match status" value="1"/>
</dbReference>
<dbReference type="InterPro" id="IPR038010">
    <property type="entry name" value="YhfW_C"/>
</dbReference>
<dbReference type="SUPFAM" id="SSF51905">
    <property type="entry name" value="FAD/NAD(P)-binding domain"/>
    <property type="match status" value="1"/>
</dbReference>
<comment type="caution">
    <text evidence="7">The sequence shown here is derived from an EMBL/GenBank/DDBJ whole genome shotgun (WGS) entry which is preliminary data.</text>
</comment>
<dbReference type="InterPro" id="IPR006076">
    <property type="entry name" value="FAD-dep_OxRdtase"/>
</dbReference>
<dbReference type="EMBL" id="BOPZ01000001">
    <property type="protein sequence ID" value="GIM27361.1"/>
    <property type="molecule type" value="Genomic_DNA"/>
</dbReference>
<evidence type="ECO:0000256" key="5">
    <source>
        <dbReference type="ARBA" id="ARBA00023157"/>
    </source>
</evidence>
<reference evidence="7" key="1">
    <citation type="submission" date="2021-03" db="EMBL/GenBank/DDBJ databases">
        <title>Taxonomic study of Clostridium polyendosporum from meadow-gley soil under rice.</title>
        <authorList>
            <person name="Kobayashi H."/>
            <person name="Tanizawa Y."/>
            <person name="Yagura M."/>
        </authorList>
    </citation>
    <scope>NUCLEOTIDE SEQUENCE</scope>
    <source>
        <strain evidence="7">JCM 30710</strain>
    </source>
</reference>
<sequence>MENNFQLGKINNVPYWISSTPKTNFPPLKEDIAIDYAIIGGGISGLTTAYFLAKEGLNVAVFEADRICEGTTGRTTGKITSQHNLLYYKLIEKHGYEIAKSYADANDTAIDLVESIINTNNIDCDFQRLPAFVFTQEDNYIADIQREVKAAQDIGLKANYHSTISLPLDIKAAISFDNQAQFHPRKYLLSLSSLITKFKGLIFENTPIISVEAGKPCILTTKKGNKIKASNLIICSHFPCYDGFGLYFTKLNPKRTYILAIKAKEPFPKGMFINAEKPNRSLRYHPCEDGELILVVGDSHKTAHGESEDTHYQNLFNFSNELFTVEDVRYRWSAQDYTTPDDLPYVGRLTGTTENIYVATGFKKWGLSNSTAGAMIIKNLIIDGKSPWFDAFNPSRGSSFTSKSFFLQNFDVGKELIKGKINIGSTDINLEKGEAKIVQIDRGKYGAYRDMDGKIHIVDTTCTHMGCEVKWNKAEKSWDCPCHGSRFSYTGDNLEGPAAYPLNYYGEDINRIHPNIL</sequence>
<evidence type="ECO:0000256" key="2">
    <source>
        <dbReference type="ARBA" id="ARBA00022723"/>
    </source>
</evidence>
<dbReference type="GO" id="GO:0016705">
    <property type="term" value="F:oxidoreductase activity, acting on paired donors, with incorporation or reduction of molecular oxygen"/>
    <property type="evidence" value="ECO:0007669"/>
    <property type="project" value="UniProtKB-ARBA"/>
</dbReference>
<proteinExistence type="predicted"/>
<dbReference type="Proteomes" id="UP000679179">
    <property type="component" value="Unassembled WGS sequence"/>
</dbReference>
<evidence type="ECO:0000256" key="1">
    <source>
        <dbReference type="ARBA" id="ARBA00022714"/>
    </source>
</evidence>
<evidence type="ECO:0000256" key="3">
    <source>
        <dbReference type="ARBA" id="ARBA00023004"/>
    </source>
</evidence>
<dbReference type="Gene3D" id="2.102.10.10">
    <property type="entry name" value="Rieske [2Fe-2S] iron-sulphur domain"/>
    <property type="match status" value="1"/>
</dbReference>
<keyword evidence="4" id="KW-0411">Iron-sulfur</keyword>
<dbReference type="Gene3D" id="3.50.50.60">
    <property type="entry name" value="FAD/NAD(P)-binding domain"/>
    <property type="match status" value="1"/>
</dbReference>
<dbReference type="Pfam" id="PF01266">
    <property type="entry name" value="DAO"/>
    <property type="match status" value="1"/>
</dbReference>
<dbReference type="PANTHER" id="PTHR13847:SF274">
    <property type="entry name" value="RIESKE 2FE-2S IRON-SULFUR PROTEIN YHFW-RELATED"/>
    <property type="match status" value="1"/>
</dbReference>
<feature type="domain" description="Rieske" evidence="6">
    <location>
        <begin position="422"/>
        <end position="502"/>
    </location>
</feature>
<dbReference type="Gene3D" id="3.30.9.10">
    <property type="entry name" value="D-Amino Acid Oxidase, subunit A, domain 2"/>
    <property type="match status" value="1"/>
</dbReference>
<dbReference type="Pfam" id="PF00355">
    <property type="entry name" value="Rieske"/>
    <property type="match status" value="1"/>
</dbReference>
<evidence type="ECO:0000313" key="8">
    <source>
        <dbReference type="Proteomes" id="UP000679179"/>
    </source>
</evidence>
<keyword evidence="1" id="KW-0001">2Fe-2S</keyword>
<dbReference type="GO" id="GO:0051537">
    <property type="term" value="F:2 iron, 2 sulfur cluster binding"/>
    <property type="evidence" value="ECO:0007669"/>
    <property type="project" value="UniProtKB-KW"/>
</dbReference>
<keyword evidence="2" id="KW-0479">Metal-binding</keyword>
<dbReference type="PRINTS" id="PR00162">
    <property type="entry name" value="RIESKE"/>
</dbReference>
<dbReference type="RefSeq" id="WP_212902128.1">
    <property type="nucleotide sequence ID" value="NZ_BOPZ01000001.1"/>
</dbReference>
<dbReference type="InterPro" id="IPR005805">
    <property type="entry name" value="Rieske_Fe-S_prot_C"/>
</dbReference>
<dbReference type="CDD" id="cd03477">
    <property type="entry name" value="Rieske_YhfW_C"/>
    <property type="match status" value="1"/>
</dbReference>
<evidence type="ECO:0000259" key="6">
    <source>
        <dbReference type="PROSITE" id="PS51296"/>
    </source>
</evidence>
<keyword evidence="8" id="KW-1185">Reference proteome</keyword>
<dbReference type="AlphaFoldDB" id="A0A919VFC3"/>
<gene>
    <name evidence="7" type="ORF">CPJCM30710_00270</name>
</gene>
<protein>
    <submittedName>
        <fullName evidence="7">(2Fe-2S)-binding protein</fullName>
    </submittedName>
</protein>